<protein>
    <submittedName>
        <fullName evidence="1">Uncharacterized protein</fullName>
    </submittedName>
</protein>
<dbReference type="EMBL" id="JAPFFF010000012">
    <property type="protein sequence ID" value="KAK8875375.1"/>
    <property type="molecule type" value="Genomic_DNA"/>
</dbReference>
<organism evidence="1 2">
    <name type="scientific">Tritrichomonas musculus</name>
    <dbReference type="NCBI Taxonomy" id="1915356"/>
    <lineage>
        <taxon>Eukaryota</taxon>
        <taxon>Metamonada</taxon>
        <taxon>Parabasalia</taxon>
        <taxon>Tritrichomonadida</taxon>
        <taxon>Tritrichomonadidae</taxon>
        <taxon>Tritrichomonas</taxon>
    </lineage>
</organism>
<evidence type="ECO:0000313" key="1">
    <source>
        <dbReference type="EMBL" id="KAK8875375.1"/>
    </source>
</evidence>
<dbReference type="Proteomes" id="UP001470230">
    <property type="component" value="Unassembled WGS sequence"/>
</dbReference>
<sequence length="1098" mass="124710">MLRIIDSPNELLSMIVNFLNNPRKETLEKIKSLINESSASKLVPSFVFLGNWLGSNISTNSINYSSPKPIVRKRSSRSNLDTVLFNFSNNHSQNDTSSFVLNSMYKIIGLISLKVPPVLLLSGAFDLNWGLYQPHWLLHGFYAPINSRIIQLRSYVKPFSIYGQIVPFPPSLRYKTNSNSNSIFNINPNGNLNKNFRRSSDMNRQGNQSNAFRKSEVKSLPGLALELDNDPAYQYAILNHFKRLILNHAPLDFFKLLNEPRNSRTVLTNAIIDLLRDLNEERCATHEQLIFAFSSIFLYIHAFTLSNQIDGQLLCEFLQTRPFLSPFCILAMVNHIPVNLYLFSLLTPKEVLLNVDADEKEKDKEIQTSQYVMVDLATNSSLNGFIEKMPLILSHYFLSTGPAGDKGSCNKKDDNDFLSFIHLSPSTLYNKMKAVLSVARERLLGSLHVSAMGILLLRCITFSLQRTLLDCAETKMFTPNFCSFVKTVFAILTTAFSDQLGIKFFEFIPNQTKLTDLTIRGALTHLFPLFLHHTTDEHVIQYCIHASNEKETKKNAHLMISKLLQCERVKLTSNVVDLLKECTDPLILLEYINAIPDTTLVETCQEYEDLMSIRSELMSKIKIKPLLQSRNVFIIESIDCGPSQPILFAIDNMSITNALKDASALCKQNQDSLPSILSILTLTNFLQNHDFSHFLVNKLRSMLASDTYSEDGELRFEIRPCDYALPISQSLLGRLLLASHTDLAYQLLQTMAKPLINDTAPLHWILRFSLRFRSILTRNIIELFDQIVSQLPYADVLYKSERSIDNESNNADDNDIYNDGYGDGDGYSESGISNERKEIIKKSNHIFAIAQLLVERDMMLIQDPDVITREYQSPYRHAEAFSHCSLSFSSYSDSQLAEMLALPIFDLSRAWHKRDIACLCLAELATTMNSEVSYRYFSLLMENKNCEMALLAGRLFMMNARIDVFKMICQECQLMIHKDDVKLDYFMRMVMPSFSRLEGDESVATTLLCGFLESVTENSPRVLQESVIDAVGLVYLKMKLYKARTTLINAARRFSPELKGIIASSLEIMPDDSSLDAKTAQQLMSSAQKQKYSTGKGK</sequence>
<evidence type="ECO:0000313" key="2">
    <source>
        <dbReference type="Proteomes" id="UP001470230"/>
    </source>
</evidence>
<reference evidence="1 2" key="1">
    <citation type="submission" date="2024-04" db="EMBL/GenBank/DDBJ databases">
        <title>Tritrichomonas musculus Genome.</title>
        <authorList>
            <person name="Alves-Ferreira E."/>
            <person name="Grigg M."/>
            <person name="Lorenzi H."/>
            <person name="Galac M."/>
        </authorList>
    </citation>
    <scope>NUCLEOTIDE SEQUENCE [LARGE SCALE GENOMIC DNA]</scope>
    <source>
        <strain evidence="1 2">EAF2021</strain>
    </source>
</reference>
<accession>A0ABR2JC17</accession>
<gene>
    <name evidence="1" type="ORF">M9Y10_005540</name>
</gene>
<comment type="caution">
    <text evidence="1">The sequence shown here is derived from an EMBL/GenBank/DDBJ whole genome shotgun (WGS) entry which is preliminary data.</text>
</comment>
<proteinExistence type="predicted"/>
<keyword evidence="2" id="KW-1185">Reference proteome</keyword>
<name>A0ABR2JC17_9EUKA</name>